<dbReference type="Proteomes" id="UP000240400">
    <property type="component" value="Unassembled WGS sequence"/>
</dbReference>
<feature type="domain" description="NAD-dependent epimerase/dehydratase" evidence="2">
    <location>
        <begin position="3"/>
        <end position="241"/>
    </location>
</feature>
<dbReference type="InterPro" id="IPR001509">
    <property type="entry name" value="Epimerase_deHydtase"/>
</dbReference>
<dbReference type="GeneID" id="66777826"/>
<comment type="caution">
    <text evidence="3">The sequence shown here is derived from an EMBL/GenBank/DDBJ whole genome shotgun (WGS) entry which is preliminary data.</text>
</comment>
<dbReference type="PANTHER" id="PTHR43000">
    <property type="entry name" value="DTDP-D-GLUCOSE 4,6-DEHYDRATASE-RELATED"/>
    <property type="match status" value="1"/>
</dbReference>
<evidence type="ECO:0000256" key="1">
    <source>
        <dbReference type="ARBA" id="ARBA00007637"/>
    </source>
</evidence>
<sequence>MKILITGGAGFIGSHLAAYFINDNEVFILDNLSTGHRSNVDFIDDAHFIEEDVMHKSFVTELIKQKQFDIVIHLAAVVSVVETINNPINSQSINIDSTLNLLEANRQYNAKLKKFIFASSAAVYGNTDELPKQIETFIDPESPYAIEKYAGEQYAKLYNKLYDLPTTALRFFNVYGPRQDPSSPYSGVLSIMDKKFKNDEPFTFFGDGEQTRDFVYIKDLVQAVAIVIDNEASNGKIYNLATGTQISLLQIFEKFKLIYNKSISYQFAEPRSGDIKHSCAEIKGLEALGFKPKYDIVSGLTEYINYSKTDK</sequence>
<dbReference type="OrthoDB" id="9801785at2"/>
<evidence type="ECO:0000313" key="4">
    <source>
        <dbReference type="Proteomes" id="UP000240400"/>
    </source>
</evidence>
<gene>
    <name evidence="3" type="ORF">BUZ61_02750</name>
</gene>
<dbReference type="Gene3D" id="3.40.50.720">
    <property type="entry name" value="NAD(P)-binding Rossmann-like Domain"/>
    <property type="match status" value="1"/>
</dbReference>
<dbReference type="RefSeq" id="WP_096810903.1">
    <property type="nucleotide sequence ID" value="NZ_CABIWM010000002.1"/>
</dbReference>
<reference evidence="3 4" key="1">
    <citation type="journal article" date="2016" name="Front. Microbiol.">
        <title>Comprehensive Phylogenetic Analysis of Bovine Non-aureus Staphylococci Species Based on Whole-Genome Sequencing.</title>
        <authorList>
            <person name="Naushad S."/>
            <person name="Barkema H.W."/>
            <person name="Luby C."/>
            <person name="Condas L.A."/>
            <person name="Nobrega D.B."/>
            <person name="Carson D.A."/>
            <person name="De Buck J."/>
        </authorList>
    </citation>
    <scope>NUCLEOTIDE SEQUENCE [LARGE SCALE GENOMIC DNA]</scope>
    <source>
        <strain evidence="3 4">SNUC 4337</strain>
    </source>
</reference>
<evidence type="ECO:0000259" key="2">
    <source>
        <dbReference type="Pfam" id="PF01370"/>
    </source>
</evidence>
<protein>
    <submittedName>
        <fullName evidence="3">NAD-dependent dehydratase</fullName>
    </submittedName>
</protein>
<proteinExistence type="inferred from homology"/>
<dbReference type="InterPro" id="IPR036291">
    <property type="entry name" value="NAD(P)-bd_dom_sf"/>
</dbReference>
<accession>A0A2T4SCX2</accession>
<organism evidence="3 4">
    <name type="scientific">Staphylococcus nepalensis</name>
    <dbReference type="NCBI Taxonomy" id="214473"/>
    <lineage>
        <taxon>Bacteria</taxon>
        <taxon>Bacillati</taxon>
        <taxon>Bacillota</taxon>
        <taxon>Bacilli</taxon>
        <taxon>Bacillales</taxon>
        <taxon>Staphylococcaceae</taxon>
        <taxon>Staphylococcus</taxon>
    </lineage>
</organism>
<dbReference type="EMBL" id="PZHR01000008">
    <property type="protein sequence ID" value="PTK60231.1"/>
    <property type="molecule type" value="Genomic_DNA"/>
</dbReference>
<dbReference type="Pfam" id="PF01370">
    <property type="entry name" value="Epimerase"/>
    <property type="match status" value="1"/>
</dbReference>
<name>A0A2T4SCX2_9STAP</name>
<dbReference type="AlphaFoldDB" id="A0A2T4SCX2"/>
<dbReference type="Gene3D" id="3.90.25.10">
    <property type="entry name" value="UDP-galactose 4-epimerase, domain 1"/>
    <property type="match status" value="1"/>
</dbReference>
<comment type="similarity">
    <text evidence="1">Belongs to the NAD(P)-dependent epimerase/dehydratase family.</text>
</comment>
<dbReference type="SUPFAM" id="SSF51735">
    <property type="entry name" value="NAD(P)-binding Rossmann-fold domains"/>
    <property type="match status" value="1"/>
</dbReference>
<evidence type="ECO:0000313" key="3">
    <source>
        <dbReference type="EMBL" id="PTK60231.1"/>
    </source>
</evidence>